<dbReference type="NCBIfam" id="TIGR00368">
    <property type="entry name" value="YifB family Mg chelatase-like AAA ATPase"/>
    <property type="match status" value="1"/>
</dbReference>
<keyword evidence="4" id="KW-1185">Reference proteome</keyword>
<dbReference type="PANTHER" id="PTHR32039">
    <property type="entry name" value="MAGNESIUM-CHELATASE SUBUNIT CHLI"/>
    <property type="match status" value="1"/>
</dbReference>
<evidence type="ECO:0000256" key="1">
    <source>
        <dbReference type="ARBA" id="ARBA00006354"/>
    </source>
</evidence>
<feature type="domain" description="AAA+ ATPase" evidence="2">
    <location>
        <begin position="213"/>
        <end position="396"/>
    </location>
</feature>
<dbReference type="InterPro" id="IPR000523">
    <property type="entry name" value="Mg_chelatse_chII-like_cat_dom"/>
</dbReference>
<dbReference type="PANTHER" id="PTHR32039:SF7">
    <property type="entry name" value="COMPETENCE PROTEIN COMM"/>
    <property type="match status" value="1"/>
</dbReference>
<dbReference type="InterPro" id="IPR020568">
    <property type="entry name" value="Ribosomal_Su5_D2-typ_SF"/>
</dbReference>
<name>A8ZXF9_DESOH</name>
<dbReference type="SUPFAM" id="SSF54211">
    <property type="entry name" value="Ribosomal protein S5 domain 2-like"/>
    <property type="match status" value="1"/>
</dbReference>
<evidence type="ECO:0000259" key="2">
    <source>
        <dbReference type="SMART" id="SM00382"/>
    </source>
</evidence>
<dbReference type="InterPro" id="IPR045006">
    <property type="entry name" value="CHLI-like"/>
</dbReference>
<evidence type="ECO:0000313" key="4">
    <source>
        <dbReference type="Proteomes" id="UP000008561"/>
    </source>
</evidence>
<dbReference type="Proteomes" id="UP000008561">
    <property type="component" value="Chromosome"/>
</dbReference>
<dbReference type="GO" id="GO:0005524">
    <property type="term" value="F:ATP binding"/>
    <property type="evidence" value="ECO:0007669"/>
    <property type="project" value="InterPro"/>
</dbReference>
<protein>
    <submittedName>
        <fullName evidence="3">Mg chelatase, subunit ChlI</fullName>
    </submittedName>
</protein>
<dbReference type="InterPro" id="IPR027417">
    <property type="entry name" value="P-loop_NTPase"/>
</dbReference>
<dbReference type="InterPro" id="IPR004482">
    <property type="entry name" value="Mg_chelat-rel"/>
</dbReference>
<dbReference type="OrthoDB" id="9813147at2"/>
<dbReference type="Gene3D" id="3.30.230.10">
    <property type="match status" value="1"/>
</dbReference>
<dbReference type="Gene3D" id="3.40.50.300">
    <property type="entry name" value="P-loop containing nucleotide triphosphate hydrolases"/>
    <property type="match status" value="1"/>
</dbReference>
<dbReference type="AlphaFoldDB" id="A8ZXF9"/>
<dbReference type="InterPro" id="IPR003593">
    <property type="entry name" value="AAA+_ATPase"/>
</dbReference>
<dbReference type="KEGG" id="dol:Dole_2735"/>
<dbReference type="InterPro" id="IPR025158">
    <property type="entry name" value="Mg_chelat-rel_C"/>
</dbReference>
<sequence length="510" mass="54220">MLTRVFSSAVTGIDAGIVEVEVNIARGLPYFTTVGLAEVSVKESRDRVKAAMVNSGFSFPYDHITVNLAPAGIKKTGTGFDLPIALGILGAGGIVPEAIFADYLITGELSLGGAVKPVPGVLPMAMAARDAGYKGVIVPGENSREAAVVSGISVYPVAHLSQAANFLCGTSVISPIQVDMAKIFTSAGHSSDDFSEVAGQEQAKRALEIAAAGGHNLIMTGPPGSGKTMLARRLPTILPDMTLEESLETTKIFSVAGRLEKDQALVTARPFRAPHHTISDAGLIGGGSHPKPGEVSLAHNGVLFLDELPEFKKSVLEMLRQPLEDKQVTISRAAAAITYPSAFMLLAAMNPCPCGHLGDPRHECRCSATQVQRYRSRISGPLLDRIDIHVEVPAVAFRDFAGTGTAESSAVIQQRVTTARRVQRQRFAKTRIYCNAQMTNRHIRKYCVPGPGAARLLETAIDRLGFSARAYSRILKVARTIADLEGSGNISEAHVAEAIQSRHLDRTAAA</sequence>
<dbReference type="InterPro" id="IPR014721">
    <property type="entry name" value="Ribsml_uS5_D2-typ_fold_subgr"/>
</dbReference>
<dbReference type="STRING" id="96561.Dole_2735"/>
<dbReference type="CDD" id="cd00009">
    <property type="entry name" value="AAA"/>
    <property type="match status" value="1"/>
</dbReference>
<reference evidence="3 4" key="1">
    <citation type="submission" date="2007-10" db="EMBL/GenBank/DDBJ databases">
        <title>Complete sequence of Desulfococcus oleovorans Hxd3.</title>
        <authorList>
            <consortium name="US DOE Joint Genome Institute"/>
            <person name="Copeland A."/>
            <person name="Lucas S."/>
            <person name="Lapidus A."/>
            <person name="Barry K."/>
            <person name="Glavina del Rio T."/>
            <person name="Dalin E."/>
            <person name="Tice H."/>
            <person name="Pitluck S."/>
            <person name="Kiss H."/>
            <person name="Brettin T."/>
            <person name="Bruce D."/>
            <person name="Detter J.C."/>
            <person name="Han C."/>
            <person name="Schmutz J."/>
            <person name="Larimer F."/>
            <person name="Land M."/>
            <person name="Hauser L."/>
            <person name="Kyrpides N."/>
            <person name="Kim E."/>
            <person name="Wawrik B."/>
            <person name="Richardson P."/>
        </authorList>
    </citation>
    <scope>NUCLEOTIDE SEQUENCE [LARGE SCALE GENOMIC DNA]</scope>
    <source>
        <strain evidence="4">DSM 6200 / JCM 39069 / Hxd3</strain>
    </source>
</reference>
<dbReference type="SMART" id="SM00382">
    <property type="entry name" value="AAA"/>
    <property type="match status" value="1"/>
</dbReference>
<dbReference type="EMBL" id="CP000859">
    <property type="protein sequence ID" value="ABW68538.1"/>
    <property type="molecule type" value="Genomic_DNA"/>
</dbReference>
<dbReference type="RefSeq" id="WP_012176149.1">
    <property type="nucleotide sequence ID" value="NC_009943.1"/>
</dbReference>
<proteinExistence type="inferred from homology"/>
<dbReference type="Pfam" id="PF13335">
    <property type="entry name" value="Mg_chelatase_C"/>
    <property type="match status" value="1"/>
</dbReference>
<dbReference type="Pfam" id="PF01078">
    <property type="entry name" value="Mg_chelatase"/>
    <property type="match status" value="1"/>
</dbReference>
<dbReference type="SUPFAM" id="SSF52540">
    <property type="entry name" value="P-loop containing nucleoside triphosphate hydrolases"/>
    <property type="match status" value="1"/>
</dbReference>
<dbReference type="eggNOG" id="COG0606">
    <property type="taxonomic scope" value="Bacteria"/>
</dbReference>
<comment type="similarity">
    <text evidence="1">Belongs to the Mg-chelatase subunits D/I family. ComM subfamily.</text>
</comment>
<dbReference type="HOGENOM" id="CLU_026145_1_0_7"/>
<accession>A8ZXF9</accession>
<gene>
    <name evidence="3" type="ordered locus">Dole_2735</name>
</gene>
<organism evidence="3 4">
    <name type="scientific">Desulfosudis oleivorans (strain DSM 6200 / JCM 39069 / Hxd3)</name>
    <name type="common">Desulfococcus oleovorans</name>
    <dbReference type="NCBI Taxonomy" id="96561"/>
    <lineage>
        <taxon>Bacteria</taxon>
        <taxon>Pseudomonadati</taxon>
        <taxon>Thermodesulfobacteriota</taxon>
        <taxon>Desulfobacteria</taxon>
        <taxon>Desulfobacterales</taxon>
        <taxon>Desulfosudaceae</taxon>
        <taxon>Desulfosudis</taxon>
    </lineage>
</organism>
<dbReference type="Pfam" id="PF13541">
    <property type="entry name" value="ChlI"/>
    <property type="match status" value="1"/>
</dbReference>
<evidence type="ECO:0000313" key="3">
    <source>
        <dbReference type="EMBL" id="ABW68538.1"/>
    </source>
</evidence>